<comment type="caution">
    <text evidence="2">The sequence shown here is derived from an EMBL/GenBank/DDBJ whole genome shotgun (WGS) entry which is preliminary data.</text>
</comment>
<evidence type="ECO:0000313" key="2">
    <source>
        <dbReference type="EMBL" id="RCW40330.1"/>
    </source>
</evidence>
<dbReference type="EMBL" id="QPJD01000036">
    <property type="protein sequence ID" value="RCW40330.1"/>
    <property type="molecule type" value="Genomic_DNA"/>
</dbReference>
<keyword evidence="1" id="KW-0732">Signal</keyword>
<name>A0A368VGU7_9BACL</name>
<evidence type="ECO:0000256" key="1">
    <source>
        <dbReference type="SAM" id="SignalP"/>
    </source>
</evidence>
<reference evidence="2 3" key="1">
    <citation type="submission" date="2018-07" db="EMBL/GenBank/DDBJ databases">
        <title>Genomic Encyclopedia of Type Strains, Phase III (KMG-III): the genomes of soil and plant-associated and newly described type strains.</title>
        <authorList>
            <person name="Whitman W."/>
        </authorList>
    </citation>
    <scope>NUCLEOTIDE SEQUENCE [LARGE SCALE GENOMIC DNA]</scope>
    <source>
        <strain evidence="2 3">CECT 7506</strain>
    </source>
</reference>
<evidence type="ECO:0008006" key="4">
    <source>
        <dbReference type="Google" id="ProtNLM"/>
    </source>
</evidence>
<organism evidence="2 3">
    <name type="scientific">Paenibacillus prosopidis</name>
    <dbReference type="NCBI Taxonomy" id="630520"/>
    <lineage>
        <taxon>Bacteria</taxon>
        <taxon>Bacillati</taxon>
        <taxon>Bacillota</taxon>
        <taxon>Bacilli</taxon>
        <taxon>Bacillales</taxon>
        <taxon>Paenibacillaceae</taxon>
        <taxon>Paenibacillus</taxon>
    </lineage>
</organism>
<feature type="chain" id="PRO_5038414457" description="Lipoprotein" evidence="1">
    <location>
        <begin position="23"/>
        <end position="153"/>
    </location>
</feature>
<protein>
    <recommendedName>
        <fullName evidence="4">Lipoprotein</fullName>
    </recommendedName>
</protein>
<keyword evidence="3" id="KW-1185">Reference proteome</keyword>
<dbReference type="AlphaFoldDB" id="A0A368VGU7"/>
<dbReference type="PROSITE" id="PS51257">
    <property type="entry name" value="PROKAR_LIPOPROTEIN"/>
    <property type="match status" value="1"/>
</dbReference>
<dbReference type="RefSeq" id="WP_056639963.1">
    <property type="nucleotide sequence ID" value="NZ_QPJD01000036.1"/>
</dbReference>
<accession>A0A368VGU7</accession>
<gene>
    <name evidence="2" type="ORF">DFP97_1367</name>
</gene>
<feature type="signal peptide" evidence="1">
    <location>
        <begin position="1"/>
        <end position="22"/>
    </location>
</feature>
<sequence length="153" mass="17624">MIEMRKCILMCFLLVTFLTACGKEHSFESETLYFYSGEMLSLVDQRENEYSKDKGILYTLTLTDFRPKEPVFQKFIESYQSVTGKEGHISFTERTKIYARSQTTNTKTSIPVSDLYQVLKPTGSGDYPKIEIWVTPYKKGESDVEAVEVVLLQ</sequence>
<evidence type="ECO:0000313" key="3">
    <source>
        <dbReference type="Proteomes" id="UP000252415"/>
    </source>
</evidence>
<proteinExistence type="predicted"/>
<dbReference type="OrthoDB" id="2594673at2"/>
<dbReference type="Proteomes" id="UP000252415">
    <property type="component" value="Unassembled WGS sequence"/>
</dbReference>